<dbReference type="GO" id="GO:0051539">
    <property type="term" value="F:4 iron, 4 sulfur cluster binding"/>
    <property type="evidence" value="ECO:0007669"/>
    <property type="project" value="UniProtKB-KW"/>
</dbReference>
<protein>
    <submittedName>
        <fullName evidence="11">Pyruvate ferredoxin/flavodoxin oxidoreductase, delta subunit</fullName>
    </submittedName>
</protein>
<feature type="domain" description="4Fe-4S ferredoxin-type" evidence="10">
    <location>
        <begin position="23"/>
        <end position="52"/>
    </location>
</feature>
<feature type="domain" description="4Fe-4S ferredoxin-type" evidence="10">
    <location>
        <begin position="53"/>
        <end position="81"/>
    </location>
</feature>
<dbReference type="NCBIfam" id="TIGR02179">
    <property type="entry name" value="PorD_KorD"/>
    <property type="match status" value="1"/>
</dbReference>
<dbReference type="STRING" id="589924.Ferp_1825"/>
<dbReference type="SUPFAM" id="SSF54862">
    <property type="entry name" value="4Fe-4S ferredoxins"/>
    <property type="match status" value="1"/>
</dbReference>
<dbReference type="PANTHER" id="PTHR43724">
    <property type="entry name" value="PYRUVATE SYNTHASE SUBUNIT PORD"/>
    <property type="match status" value="1"/>
</dbReference>
<keyword evidence="7" id="KW-0249">Electron transport</keyword>
<comment type="cofactor">
    <cofactor evidence="1">
        <name>[4Fe-4S] cluster</name>
        <dbReference type="ChEBI" id="CHEBI:49883"/>
    </cofactor>
</comment>
<dbReference type="InterPro" id="IPR017900">
    <property type="entry name" value="4Fe4S_Fe_S_CS"/>
</dbReference>
<keyword evidence="6" id="KW-0677">Repeat</keyword>
<dbReference type="Proteomes" id="UP000002613">
    <property type="component" value="Chromosome"/>
</dbReference>
<dbReference type="HOGENOM" id="CLU_139698_1_1_2"/>
<evidence type="ECO:0000259" key="10">
    <source>
        <dbReference type="PROSITE" id="PS51379"/>
    </source>
</evidence>
<dbReference type="Pfam" id="PF00037">
    <property type="entry name" value="Fer4"/>
    <property type="match status" value="2"/>
</dbReference>
<dbReference type="InterPro" id="IPR011898">
    <property type="entry name" value="PorD_KorD"/>
</dbReference>
<evidence type="ECO:0000313" key="11">
    <source>
        <dbReference type="EMBL" id="ADC65968.1"/>
    </source>
</evidence>
<dbReference type="KEGG" id="fpl:Ferp_1825"/>
<dbReference type="GeneID" id="8779353"/>
<dbReference type="EMBL" id="CP001899">
    <property type="protein sequence ID" value="ADC65968.1"/>
    <property type="molecule type" value="Genomic_DNA"/>
</dbReference>
<dbReference type="PaxDb" id="589924-Ferp_1825"/>
<reference evidence="11 12" key="2">
    <citation type="journal article" date="2011" name="Stand. Genomic Sci.">
        <title>Complete genome sequence of Ferroglobus placidus AEDII12DO.</title>
        <authorList>
            <person name="Anderson I."/>
            <person name="Risso C."/>
            <person name="Holmes D."/>
            <person name="Lucas S."/>
            <person name="Copeland A."/>
            <person name="Lapidus A."/>
            <person name="Cheng J.F."/>
            <person name="Bruce D."/>
            <person name="Goodwin L."/>
            <person name="Pitluck S."/>
            <person name="Saunders E."/>
            <person name="Brettin T."/>
            <person name="Detter J.C."/>
            <person name="Han C."/>
            <person name="Tapia R."/>
            <person name="Larimer F."/>
            <person name="Land M."/>
            <person name="Hauser L."/>
            <person name="Woyke T."/>
            <person name="Lovley D."/>
            <person name="Kyrpides N."/>
            <person name="Ivanova N."/>
        </authorList>
    </citation>
    <scope>NUCLEOTIDE SEQUENCE [LARGE SCALE GENOMIC DNA]</scope>
    <source>
        <strain evidence="12">DSM 10642 / AEDII12DO</strain>
    </source>
</reference>
<dbReference type="RefSeq" id="WP_012966307.1">
    <property type="nucleotide sequence ID" value="NC_013849.1"/>
</dbReference>
<dbReference type="AlphaFoldDB" id="D3RZQ5"/>
<accession>D3RZQ5</accession>
<dbReference type="Gene3D" id="3.30.70.20">
    <property type="match status" value="1"/>
</dbReference>
<evidence type="ECO:0000256" key="3">
    <source>
        <dbReference type="ARBA" id="ARBA00022448"/>
    </source>
</evidence>
<keyword evidence="9" id="KW-0411">Iron-sulfur</keyword>
<dbReference type="PROSITE" id="PS00198">
    <property type="entry name" value="4FE4S_FER_1"/>
    <property type="match status" value="1"/>
</dbReference>
<name>D3RZQ5_FERPA</name>
<dbReference type="eggNOG" id="arCOG01605">
    <property type="taxonomic scope" value="Archaea"/>
</dbReference>
<sequence length="83" mass="9665">MLDPLISHPKKGSAGKTGEWRVFKPIVDHELCVLCLECHEYCPENVIEVRDGRIWIDYDYCKGCLVCKNVCKMKAIKAEREFY</sequence>
<dbReference type="InterPro" id="IPR017896">
    <property type="entry name" value="4Fe4S_Fe-S-bd"/>
</dbReference>
<keyword evidence="3" id="KW-0813">Transport</keyword>
<gene>
    <name evidence="11" type="ordered locus">Ferp_1825</name>
</gene>
<keyword evidence="5" id="KW-0479">Metal-binding</keyword>
<dbReference type="PROSITE" id="PS51379">
    <property type="entry name" value="4FE4S_FER_2"/>
    <property type="match status" value="2"/>
</dbReference>
<evidence type="ECO:0000313" key="12">
    <source>
        <dbReference type="Proteomes" id="UP000002613"/>
    </source>
</evidence>
<proteinExistence type="predicted"/>
<keyword evidence="8" id="KW-0408">Iron</keyword>
<dbReference type="GO" id="GO:0016625">
    <property type="term" value="F:oxidoreductase activity, acting on the aldehyde or oxo group of donors, iron-sulfur protein as acceptor"/>
    <property type="evidence" value="ECO:0007669"/>
    <property type="project" value="InterPro"/>
</dbReference>
<dbReference type="PANTHER" id="PTHR43724:SF1">
    <property type="entry name" value="PYRUVATE SYNTHASE SUBUNIT PORD"/>
    <property type="match status" value="1"/>
</dbReference>
<evidence type="ECO:0000256" key="7">
    <source>
        <dbReference type="ARBA" id="ARBA00022982"/>
    </source>
</evidence>
<evidence type="ECO:0000256" key="4">
    <source>
        <dbReference type="ARBA" id="ARBA00022485"/>
    </source>
</evidence>
<evidence type="ECO:0000256" key="2">
    <source>
        <dbReference type="ARBA" id="ARBA00011595"/>
    </source>
</evidence>
<reference evidence="12" key="1">
    <citation type="submission" date="2010-02" db="EMBL/GenBank/DDBJ databases">
        <title>Complete sequence of Ferroglobus placidus DSM 10642.</title>
        <authorList>
            <consortium name="US DOE Joint Genome Institute"/>
            <person name="Lucas S."/>
            <person name="Copeland A."/>
            <person name="Lapidus A."/>
            <person name="Cheng J.-F."/>
            <person name="Bruce D."/>
            <person name="Goodwin L."/>
            <person name="Pitluck S."/>
            <person name="Saunders E."/>
            <person name="Brettin T."/>
            <person name="Detter J.C."/>
            <person name="Han C."/>
            <person name="Tapia R."/>
            <person name="Larimer F."/>
            <person name="Land M."/>
            <person name="Hauser L."/>
            <person name="Kyrpides N."/>
            <person name="Ivanova N."/>
            <person name="Holmes D."/>
            <person name="Lovley D."/>
            <person name="Kyrpides N."/>
            <person name="Anderson I.J."/>
            <person name="Woyke T."/>
        </authorList>
    </citation>
    <scope>NUCLEOTIDE SEQUENCE [LARGE SCALE GENOMIC DNA]</scope>
    <source>
        <strain evidence="12">DSM 10642 / AEDII12DO</strain>
    </source>
</reference>
<keyword evidence="12" id="KW-1185">Reference proteome</keyword>
<evidence type="ECO:0000256" key="6">
    <source>
        <dbReference type="ARBA" id="ARBA00022737"/>
    </source>
</evidence>
<keyword evidence="11" id="KW-0670">Pyruvate</keyword>
<comment type="subunit">
    <text evidence="2">Heterotetramer of one alpha, one beta, one delta and one gamma chain.</text>
</comment>
<evidence type="ECO:0000256" key="1">
    <source>
        <dbReference type="ARBA" id="ARBA00001966"/>
    </source>
</evidence>
<evidence type="ECO:0000256" key="5">
    <source>
        <dbReference type="ARBA" id="ARBA00022723"/>
    </source>
</evidence>
<dbReference type="GO" id="GO:0046872">
    <property type="term" value="F:metal ion binding"/>
    <property type="evidence" value="ECO:0007669"/>
    <property type="project" value="UniProtKB-KW"/>
</dbReference>
<keyword evidence="4" id="KW-0004">4Fe-4S</keyword>
<organism evidence="11 12">
    <name type="scientific">Ferroglobus placidus (strain DSM 10642 / AEDII12DO)</name>
    <dbReference type="NCBI Taxonomy" id="589924"/>
    <lineage>
        <taxon>Archaea</taxon>
        <taxon>Methanobacteriati</taxon>
        <taxon>Methanobacteriota</taxon>
        <taxon>Archaeoglobi</taxon>
        <taxon>Archaeoglobales</taxon>
        <taxon>Archaeoglobaceae</taxon>
        <taxon>Ferroglobus</taxon>
    </lineage>
</organism>
<evidence type="ECO:0000256" key="9">
    <source>
        <dbReference type="ARBA" id="ARBA00023014"/>
    </source>
</evidence>
<dbReference type="OrthoDB" id="23478at2157"/>
<evidence type="ECO:0000256" key="8">
    <source>
        <dbReference type="ARBA" id="ARBA00023004"/>
    </source>
</evidence>